<evidence type="ECO:0000256" key="1">
    <source>
        <dbReference type="SAM" id="Coils"/>
    </source>
</evidence>
<dbReference type="GO" id="GO:0008356">
    <property type="term" value="P:asymmetric cell division"/>
    <property type="evidence" value="ECO:0007669"/>
    <property type="project" value="InterPro"/>
</dbReference>
<keyword evidence="5" id="KW-1185">Reference proteome</keyword>
<feature type="compositionally biased region" description="Basic and acidic residues" evidence="2">
    <location>
        <begin position="739"/>
        <end position="749"/>
    </location>
</feature>
<dbReference type="Proteomes" id="UP000657918">
    <property type="component" value="Unassembled WGS sequence"/>
</dbReference>
<dbReference type="EMBL" id="JADGMS010000015">
    <property type="protein sequence ID" value="KAF9667702.1"/>
    <property type="molecule type" value="Genomic_DNA"/>
</dbReference>
<sequence length="816" mass="91000">MYSKIRSIVLGSLLLLDKSQAVQKPVPFRSPKLNLPVSGQNGLFPMMGFALQRLLSNGYRLGFSISCLFLEWIPLMDSAVVLIDELGSQCFHSVEAAFIFELIINLNREVVFSFFVEGRADMDLWVVGAAAAAGYIAKYWQNLSKDRASSLELSFGTSTCEKPETSSSPFHKFIRRRKQVEDTLTNGRHFSDGGFSDMYQLDNASDTEAASTSSFGERIVRLRTYDDCNVLSMSSLTPGFSVNENLEENEDGNGLNGNIDDNSGNPCTVEMDSYHCSGKNSLRTKHSGNHVVKPLSSLDSCLMAQLYKEHARTEEYVLSALRSPSTIMKPLLITDGTQIISRADRDSLSAQTANDNNRWHKEEIVCGVPPLPKIGFSDHLKKIKSKRGKGQNERSSSSQKHLQSPNGSHDGTVLFCLGVSIGILSSLIANGREVNQLKEVLKHTQNLVQDLQEELEMKDSLTVKQLANENNELQDTCDNSFHYRASNPHLVIQNVNDSTNNIGEVTYNENTEQSSESMSKIEAELEAELERLGLNMNPSGLPRRLSDFVELDPDSTADFVRGELRLNLVSEQVASQSESSPDARGISPTCSANYAVSPRELSLHLHEVIQSRLQERVKELERALQNSQRKVQLMESEQKNVQRLLSTTELTYSSGEASPVAEGDFSCIDQPVVMNLSGEALDAYNEAYEELDKMNESEEEDSLSGVFENSQAGLHLFDQRVSWGQNGRENGSFSLSSHSQEKSSNERHTSPLKSSAEYGFRTEELLYDRITEDENSDCDDEMEKQLIKQIVEKTKKGSPVVLNAQRWLFSVDDNEH</sequence>
<evidence type="ECO:0000256" key="2">
    <source>
        <dbReference type="SAM" id="MobiDB-lite"/>
    </source>
</evidence>
<accession>A0A835MIF7</accession>
<feature type="region of interest" description="Disordered" evidence="2">
    <location>
        <begin position="728"/>
        <end position="755"/>
    </location>
</feature>
<dbReference type="AlphaFoldDB" id="A0A835MIF7"/>
<protein>
    <submittedName>
        <fullName evidence="4">Uncharacterized protein</fullName>
    </submittedName>
</protein>
<feature type="coiled-coil region" evidence="1">
    <location>
        <begin position="610"/>
        <end position="644"/>
    </location>
</feature>
<dbReference type="OrthoDB" id="1701885at2759"/>
<comment type="caution">
    <text evidence="4">The sequence shown here is derived from an EMBL/GenBank/DDBJ whole genome shotgun (WGS) entry which is preliminary data.</text>
</comment>
<keyword evidence="3" id="KW-0732">Signal</keyword>
<name>A0A835MIF7_9ROSI</name>
<evidence type="ECO:0000313" key="5">
    <source>
        <dbReference type="Proteomes" id="UP000657918"/>
    </source>
</evidence>
<dbReference type="InterPro" id="IPR040348">
    <property type="entry name" value="POLAR-like"/>
</dbReference>
<evidence type="ECO:0000256" key="3">
    <source>
        <dbReference type="SAM" id="SignalP"/>
    </source>
</evidence>
<dbReference type="PANTHER" id="PTHR33476">
    <property type="entry name" value="EMB|CAB62613.1"/>
    <property type="match status" value="1"/>
</dbReference>
<reference evidence="4 5" key="1">
    <citation type="submission" date="2020-10" db="EMBL/GenBank/DDBJ databases">
        <title>Plant Genome Project.</title>
        <authorList>
            <person name="Zhang R.-G."/>
        </authorList>
    </citation>
    <scope>NUCLEOTIDE SEQUENCE [LARGE SCALE GENOMIC DNA]</scope>
    <source>
        <strain evidence="4">FAFU-HL-1</strain>
        <tissue evidence="4">Leaf</tissue>
    </source>
</reference>
<feature type="signal peptide" evidence="3">
    <location>
        <begin position="1"/>
        <end position="21"/>
    </location>
</feature>
<feature type="coiled-coil region" evidence="1">
    <location>
        <begin position="434"/>
        <end position="461"/>
    </location>
</feature>
<gene>
    <name evidence="4" type="ORF">SADUNF_Sadunf15G0051100</name>
</gene>
<feature type="chain" id="PRO_5032308194" evidence="3">
    <location>
        <begin position="22"/>
        <end position="816"/>
    </location>
</feature>
<feature type="region of interest" description="Disordered" evidence="2">
    <location>
        <begin position="383"/>
        <end position="406"/>
    </location>
</feature>
<feature type="compositionally biased region" description="Polar residues" evidence="2">
    <location>
        <begin position="393"/>
        <end position="406"/>
    </location>
</feature>
<evidence type="ECO:0000313" key="4">
    <source>
        <dbReference type="EMBL" id="KAF9667702.1"/>
    </source>
</evidence>
<organism evidence="4 5">
    <name type="scientific">Salix dunnii</name>
    <dbReference type="NCBI Taxonomy" id="1413687"/>
    <lineage>
        <taxon>Eukaryota</taxon>
        <taxon>Viridiplantae</taxon>
        <taxon>Streptophyta</taxon>
        <taxon>Embryophyta</taxon>
        <taxon>Tracheophyta</taxon>
        <taxon>Spermatophyta</taxon>
        <taxon>Magnoliopsida</taxon>
        <taxon>eudicotyledons</taxon>
        <taxon>Gunneridae</taxon>
        <taxon>Pentapetalae</taxon>
        <taxon>rosids</taxon>
        <taxon>fabids</taxon>
        <taxon>Malpighiales</taxon>
        <taxon>Salicaceae</taxon>
        <taxon>Saliceae</taxon>
        <taxon>Salix</taxon>
    </lineage>
</organism>
<dbReference type="PANTHER" id="PTHR33476:SF7">
    <property type="entry name" value="EMB|CAB62613.1"/>
    <property type="match status" value="1"/>
</dbReference>
<feature type="compositionally biased region" description="Polar residues" evidence="2">
    <location>
        <begin position="728"/>
        <end position="738"/>
    </location>
</feature>
<keyword evidence="1" id="KW-0175">Coiled coil</keyword>
<proteinExistence type="predicted"/>